<reference evidence="1 2" key="1">
    <citation type="submission" date="2020-10" db="EMBL/GenBank/DDBJ databases">
        <authorList>
            <person name="Abad L.A."/>
            <person name="Alter J."/>
            <person name="Becerra C.Y."/>
            <person name="Boehle J."/>
            <person name="Bustos B."/>
            <person name="Connatser B.I."/>
            <person name="Cutright B."/>
            <person name="Gavin J."/>
            <person name="Gomez A.P."/>
            <person name="Grabar K."/>
            <person name="Hur E.Y."/>
            <person name="Ioh M.T."/>
            <person name="Joya-Campos L."/>
            <person name="Lauhon H.N."/>
            <person name="Lee S."/>
            <person name="Maranan R.T."/>
            <person name="Park Y.G."/>
            <person name="Priest M."/>
            <person name="Samuels S.O."/>
            <person name="Sarameh Y.J."/>
            <person name="Schreiber J.M."/>
            <person name="Shepard L."/>
            <person name="Sheth K.J."/>
            <person name="Silva C.A."/>
            <person name="Smyers G.M."/>
            <person name="Tam S."/>
            <person name="Tamura C.M."/>
            <person name="Wucher D.E."/>
            <person name="Donachie S.P."/>
            <person name="Reed F.A."/>
            <person name="Palecanda S."/>
            <person name="Chong R.A."/>
            <person name="Porter M.L."/>
            <person name="Garlena R.A."/>
            <person name="Russell D.A."/>
            <person name="Jacobs-Sera D."/>
            <person name="Hatfull G.F."/>
        </authorList>
    </citation>
    <scope>NUCLEOTIDE SEQUENCE [LARGE SCALE GENOMIC DNA]</scope>
</reference>
<accession>A0A7T3KC87</accession>
<evidence type="ECO:0000313" key="1">
    <source>
        <dbReference type="EMBL" id="QPX62605.1"/>
    </source>
</evidence>
<protein>
    <submittedName>
        <fullName evidence="1">Uncharacterized protein</fullName>
    </submittedName>
</protein>
<dbReference type="Proteomes" id="UP000595472">
    <property type="component" value="Segment"/>
</dbReference>
<keyword evidence="2" id="KW-1185">Reference proteome</keyword>
<dbReference type="GeneID" id="77923984"/>
<dbReference type="EMBL" id="MW055913">
    <property type="protein sequence ID" value="QPX62605.1"/>
    <property type="molecule type" value="Genomic_DNA"/>
</dbReference>
<dbReference type="RefSeq" id="YP_010648544.1">
    <property type="nucleotide sequence ID" value="NC_070760.1"/>
</dbReference>
<name>A0A7T3KC87_9CAUD</name>
<dbReference type="KEGG" id="vg:77923984"/>
<sequence length="103" mass="11604">MAEKNIHPASDAAARVSRFLLGRKRYAGRERIMAVDGSPLNASDLQMLVDFVHSASRQIAAKTKHGSINNIPYNDPMWLADGETMVERYKTEWKEVSPSESER</sequence>
<gene>
    <name evidence="1" type="primary">53</name>
    <name evidence="1" type="ORF">SEA_WOLLYPOG_53</name>
</gene>
<proteinExistence type="predicted"/>
<evidence type="ECO:0000313" key="2">
    <source>
        <dbReference type="Proteomes" id="UP000595472"/>
    </source>
</evidence>
<organism evidence="1 2">
    <name type="scientific">Arthrobacter phage Wollypog</name>
    <dbReference type="NCBI Taxonomy" id="2790985"/>
    <lineage>
        <taxon>Viruses</taxon>
        <taxon>Duplodnaviria</taxon>
        <taxon>Heunggongvirae</taxon>
        <taxon>Uroviricota</taxon>
        <taxon>Caudoviricetes</taxon>
        <taxon>Wollypogvirus</taxon>
        <taxon>Wollypogvirus wollypog</taxon>
    </lineage>
</organism>